<protein>
    <recommendedName>
        <fullName evidence="4">JmjC domain-containing protein</fullName>
    </recommendedName>
</protein>
<evidence type="ECO:0008006" key="4">
    <source>
        <dbReference type="Google" id="ProtNLM"/>
    </source>
</evidence>
<dbReference type="Gene3D" id="2.60.120.650">
    <property type="entry name" value="Cupin"/>
    <property type="match status" value="1"/>
</dbReference>
<name>A0A383V6N8_TETOB</name>
<proteinExistence type="predicted"/>
<dbReference type="Proteomes" id="UP000256970">
    <property type="component" value="Unassembled WGS sequence"/>
</dbReference>
<reference evidence="2 3" key="1">
    <citation type="submission" date="2016-10" db="EMBL/GenBank/DDBJ databases">
        <authorList>
            <person name="Cai Z."/>
        </authorList>
    </citation>
    <scope>NUCLEOTIDE SEQUENCE [LARGE SCALE GENOMIC DNA]</scope>
</reference>
<evidence type="ECO:0000313" key="2">
    <source>
        <dbReference type="EMBL" id="SZX60452.1"/>
    </source>
</evidence>
<sequence length="299" mass="32839">MLSHHVHTQQARSCAGVQRHQKQQQQSTIRASRIATKATLLAERDAVASIKAAVEPLGGFFPPPLTDDPAALLQQNVPFLTKAAGALPVQPRNLSHALYNYGSYTSKYVSVRVDNVHIKLASWEHAVDTLADAEERRKPYWCSLIEAVQHPHWWPQQGHVPTYDQVIFGRGNASIGLHFDKDNACAGGSRRPVNTYLSICSGAKLTLLLPPDQTLLPAGGDSALLLQPSQQLLDDVKAAGGYFFLMEDDGQLVEGSTNGFSGTGLYMPTGWYHSLVGLTDWHVVYGGSFYPEQQPWLQQ</sequence>
<accession>A0A383V6N8</accession>
<evidence type="ECO:0000256" key="1">
    <source>
        <dbReference type="SAM" id="MobiDB-lite"/>
    </source>
</evidence>
<dbReference type="AlphaFoldDB" id="A0A383V6N8"/>
<organism evidence="2 3">
    <name type="scientific">Tetradesmus obliquus</name>
    <name type="common">Green alga</name>
    <name type="synonym">Acutodesmus obliquus</name>
    <dbReference type="NCBI Taxonomy" id="3088"/>
    <lineage>
        <taxon>Eukaryota</taxon>
        <taxon>Viridiplantae</taxon>
        <taxon>Chlorophyta</taxon>
        <taxon>core chlorophytes</taxon>
        <taxon>Chlorophyceae</taxon>
        <taxon>CS clade</taxon>
        <taxon>Sphaeropleales</taxon>
        <taxon>Scenedesmaceae</taxon>
        <taxon>Tetradesmus</taxon>
    </lineage>
</organism>
<dbReference type="SUPFAM" id="SSF51197">
    <property type="entry name" value="Clavaminate synthase-like"/>
    <property type="match status" value="1"/>
</dbReference>
<gene>
    <name evidence="2" type="ORF">BQ4739_LOCUS998</name>
</gene>
<keyword evidence="3" id="KW-1185">Reference proteome</keyword>
<feature type="region of interest" description="Disordered" evidence="1">
    <location>
        <begin position="1"/>
        <end position="29"/>
    </location>
</feature>
<evidence type="ECO:0000313" key="3">
    <source>
        <dbReference type="Proteomes" id="UP000256970"/>
    </source>
</evidence>
<dbReference type="EMBL" id="FNXT01000067">
    <property type="protein sequence ID" value="SZX60452.1"/>
    <property type="molecule type" value="Genomic_DNA"/>
</dbReference>